<dbReference type="GO" id="GO:0008311">
    <property type="term" value="F:double-stranded DNA 3'-5' DNA exonuclease activity"/>
    <property type="evidence" value="ECO:0007669"/>
    <property type="project" value="InterPro"/>
</dbReference>
<dbReference type="Pfam" id="PF03372">
    <property type="entry name" value="Exo_endo_phos"/>
    <property type="match status" value="1"/>
</dbReference>
<dbReference type="GO" id="GO:0046872">
    <property type="term" value="F:metal ion binding"/>
    <property type="evidence" value="ECO:0007669"/>
    <property type="project" value="UniProtKB-KW"/>
</dbReference>
<proteinExistence type="inferred from homology"/>
<dbReference type="NCBIfam" id="TIGR00195">
    <property type="entry name" value="exoDNase_III"/>
    <property type="match status" value="1"/>
</dbReference>
<feature type="binding site" evidence="6">
    <location>
        <position position="36"/>
    </location>
    <ligand>
        <name>Mg(2+)</name>
        <dbReference type="ChEBI" id="CHEBI:18420"/>
        <label>1</label>
    </ligand>
</feature>
<dbReference type="PROSITE" id="PS00726">
    <property type="entry name" value="AP_NUCLEASE_F1_1"/>
    <property type="match status" value="1"/>
</dbReference>
<dbReference type="OrthoDB" id="9803914at2"/>
<feature type="site" description="Interaction with DNA substrate" evidence="7">
    <location>
        <position position="258"/>
    </location>
</feature>
<dbReference type="PANTHER" id="PTHR43250:SF2">
    <property type="entry name" value="EXODEOXYRIBONUCLEASE III"/>
    <property type="match status" value="1"/>
</dbReference>
<dbReference type="CDD" id="cd09086">
    <property type="entry name" value="ExoIII-like_AP-endo"/>
    <property type="match status" value="1"/>
</dbReference>
<feature type="binding site" evidence="6">
    <location>
        <position position="156"/>
    </location>
    <ligand>
        <name>Mg(2+)</name>
        <dbReference type="ChEBI" id="CHEBI:18420"/>
        <label>1</label>
    </ligand>
</feature>
<dbReference type="InterPro" id="IPR037493">
    <property type="entry name" value="ExoIII-like"/>
</dbReference>
<reference evidence="9 10" key="1">
    <citation type="submission" date="2018-01" db="EMBL/GenBank/DDBJ databases">
        <title>The draft genome sequence of Cohaesibacter sp. H1304.</title>
        <authorList>
            <person name="Wang N.-N."/>
            <person name="Du Z.-J."/>
        </authorList>
    </citation>
    <scope>NUCLEOTIDE SEQUENCE [LARGE SCALE GENOMIC DNA]</scope>
    <source>
        <strain evidence="9 10">H1304</strain>
    </source>
</reference>
<evidence type="ECO:0000256" key="1">
    <source>
        <dbReference type="ARBA" id="ARBA00007092"/>
    </source>
</evidence>
<feature type="binding site" evidence="6">
    <location>
        <position position="154"/>
    </location>
    <ligand>
        <name>Mg(2+)</name>
        <dbReference type="ChEBI" id="CHEBI:18420"/>
        <label>1</label>
    </ligand>
</feature>
<keyword evidence="10" id="KW-1185">Reference proteome</keyword>
<evidence type="ECO:0000256" key="6">
    <source>
        <dbReference type="PIRSR" id="PIRSR604808-2"/>
    </source>
</evidence>
<comment type="cofactor">
    <cofactor evidence="6">
        <name>Mg(2+)</name>
        <dbReference type="ChEBI" id="CHEBI:18420"/>
    </cofactor>
    <cofactor evidence="6">
        <name>Mn(2+)</name>
        <dbReference type="ChEBI" id="CHEBI:29035"/>
    </cofactor>
    <text evidence="6">Probably binds two magnesium or manganese ions per subunit.</text>
</comment>
<dbReference type="Gene3D" id="3.60.10.10">
    <property type="entry name" value="Endonuclease/exonuclease/phosphatase"/>
    <property type="match status" value="1"/>
</dbReference>
<keyword evidence="3" id="KW-0378">Hydrolase</keyword>
<feature type="domain" description="Endonuclease/exonuclease/phosphatase" evidence="8">
    <location>
        <begin position="6"/>
        <end position="258"/>
    </location>
</feature>
<protein>
    <submittedName>
        <fullName evidence="9">Exodeoxyribonuclease III</fullName>
    </submittedName>
</protein>
<organism evidence="9 10">
    <name type="scientific">Cohaesibacter celericrescens</name>
    <dbReference type="NCBI Taxonomy" id="2067669"/>
    <lineage>
        <taxon>Bacteria</taxon>
        <taxon>Pseudomonadati</taxon>
        <taxon>Pseudomonadota</taxon>
        <taxon>Alphaproteobacteria</taxon>
        <taxon>Hyphomicrobiales</taxon>
        <taxon>Cohaesibacteraceae</taxon>
    </lineage>
</organism>
<feature type="site" description="Transition state stabilizer" evidence="7">
    <location>
        <position position="156"/>
    </location>
</feature>
<dbReference type="EMBL" id="PKUQ01000031">
    <property type="protein sequence ID" value="PLW76505.1"/>
    <property type="molecule type" value="Genomic_DNA"/>
</dbReference>
<dbReference type="InterPro" id="IPR005135">
    <property type="entry name" value="Endo/exonuclease/phosphatase"/>
</dbReference>
<keyword evidence="6" id="KW-0464">Manganese</keyword>
<evidence type="ECO:0000256" key="2">
    <source>
        <dbReference type="ARBA" id="ARBA00022723"/>
    </source>
</evidence>
<keyword evidence="4 6" id="KW-0460">Magnesium</keyword>
<name>A0A2N5XPV2_9HYPH</name>
<dbReference type="PANTHER" id="PTHR43250">
    <property type="entry name" value="EXODEOXYRIBONUCLEASE III"/>
    <property type="match status" value="1"/>
</dbReference>
<dbReference type="NCBIfam" id="TIGR00633">
    <property type="entry name" value="xth"/>
    <property type="match status" value="1"/>
</dbReference>
<feature type="active site" evidence="5">
    <location>
        <position position="110"/>
    </location>
</feature>
<dbReference type="InterPro" id="IPR020847">
    <property type="entry name" value="AP_endonuclease_F1_BS"/>
</dbReference>
<feature type="binding site" evidence="6">
    <location>
        <position position="258"/>
    </location>
    <ligand>
        <name>Mg(2+)</name>
        <dbReference type="ChEBI" id="CHEBI:18420"/>
        <label>1</label>
    </ligand>
</feature>
<evidence type="ECO:0000256" key="3">
    <source>
        <dbReference type="ARBA" id="ARBA00022801"/>
    </source>
</evidence>
<sequence>MPITIATWNINSIRPRLHHVEQFDSDRAPDILCLQEIKVVNDQFPSAALKKMGYEHLAINGQKSYHGVAILSRIPFASVETRGFCEKGDARHVAVTIDTDVGPIRIHNFYVPAGGDIPDPDENDKFRHKMDFLTEMQEWLTGEETTGAEILVGDLNIAPHENDVWNHKQLLKVVSHTPGEVDALNAVQAAGPWQDVVRNHIPVEHRLFSWWSYRSKDWSNADKGRRLDHIWATDAIADKVEQVEVYRAARGWEKPSDHAPILAKLNASPK</sequence>
<evidence type="ECO:0000259" key="8">
    <source>
        <dbReference type="Pfam" id="PF03372"/>
    </source>
</evidence>
<feature type="site" description="Important for catalytic activity" evidence="7">
    <location>
        <position position="228"/>
    </location>
</feature>
<dbReference type="GO" id="GO:0006281">
    <property type="term" value="P:DNA repair"/>
    <property type="evidence" value="ECO:0007669"/>
    <property type="project" value="InterPro"/>
</dbReference>
<dbReference type="InterPro" id="IPR004808">
    <property type="entry name" value="AP_endonuc_1"/>
</dbReference>
<feature type="binding site" evidence="6">
    <location>
        <position position="257"/>
    </location>
    <ligand>
        <name>Mg(2+)</name>
        <dbReference type="ChEBI" id="CHEBI:18420"/>
        <label>1</label>
    </ligand>
</feature>
<comment type="caution">
    <text evidence="9">The sequence shown here is derived from an EMBL/GenBank/DDBJ whole genome shotgun (WGS) entry which is preliminary data.</text>
</comment>
<keyword evidence="2 6" id="KW-0479">Metal-binding</keyword>
<evidence type="ECO:0000256" key="5">
    <source>
        <dbReference type="PIRSR" id="PIRSR604808-1"/>
    </source>
</evidence>
<comment type="similarity">
    <text evidence="1">Belongs to the DNA repair enzymes AP/ExoA family.</text>
</comment>
<dbReference type="PROSITE" id="PS51435">
    <property type="entry name" value="AP_NUCLEASE_F1_4"/>
    <property type="match status" value="1"/>
</dbReference>
<evidence type="ECO:0000256" key="4">
    <source>
        <dbReference type="ARBA" id="ARBA00022842"/>
    </source>
</evidence>
<dbReference type="AlphaFoldDB" id="A0A2N5XPV2"/>
<dbReference type="GO" id="GO:0004519">
    <property type="term" value="F:endonuclease activity"/>
    <property type="evidence" value="ECO:0007669"/>
    <property type="project" value="InterPro"/>
</dbReference>
<dbReference type="GO" id="GO:0003677">
    <property type="term" value="F:DNA binding"/>
    <property type="evidence" value="ECO:0007669"/>
    <property type="project" value="InterPro"/>
</dbReference>
<evidence type="ECO:0000256" key="7">
    <source>
        <dbReference type="PIRSR" id="PIRSR604808-3"/>
    </source>
</evidence>
<evidence type="ECO:0000313" key="10">
    <source>
        <dbReference type="Proteomes" id="UP000234881"/>
    </source>
</evidence>
<dbReference type="RefSeq" id="WP_101534798.1">
    <property type="nucleotide sequence ID" value="NZ_PKUQ01000031.1"/>
</dbReference>
<dbReference type="Proteomes" id="UP000234881">
    <property type="component" value="Unassembled WGS sequence"/>
</dbReference>
<dbReference type="InterPro" id="IPR036691">
    <property type="entry name" value="Endo/exonu/phosph_ase_sf"/>
</dbReference>
<gene>
    <name evidence="9" type="primary">xth</name>
    <name evidence="9" type="ORF">C0081_15900</name>
</gene>
<dbReference type="SUPFAM" id="SSF56219">
    <property type="entry name" value="DNase I-like"/>
    <property type="match status" value="1"/>
</dbReference>
<evidence type="ECO:0000313" key="9">
    <source>
        <dbReference type="EMBL" id="PLW76505.1"/>
    </source>
</evidence>
<feature type="active site" description="Proton donor/acceptor" evidence="5">
    <location>
        <position position="154"/>
    </location>
</feature>
<accession>A0A2N5XPV2</accession>
<feature type="active site" description="Proton acceptor" evidence="5">
    <location>
        <position position="258"/>
    </location>
</feature>
<feature type="binding site" evidence="6">
    <location>
        <position position="9"/>
    </location>
    <ligand>
        <name>Mg(2+)</name>
        <dbReference type="ChEBI" id="CHEBI:18420"/>
        <label>1</label>
    </ligand>
</feature>